<proteinExistence type="predicted"/>
<organism evidence="1">
    <name type="scientific">Podoviridae sp. ct8Lf7</name>
    <dbReference type="NCBI Taxonomy" id="2827723"/>
    <lineage>
        <taxon>Viruses</taxon>
        <taxon>Duplodnaviria</taxon>
        <taxon>Heunggongvirae</taxon>
        <taxon>Uroviricota</taxon>
        <taxon>Caudoviricetes</taxon>
    </lineage>
</organism>
<name>A0A8S5S1K2_9CAUD</name>
<dbReference type="EMBL" id="BK032511">
    <property type="protein sequence ID" value="DAF44562.1"/>
    <property type="molecule type" value="Genomic_DNA"/>
</dbReference>
<reference evidence="1" key="1">
    <citation type="journal article" date="2021" name="Proc. Natl. Acad. Sci. U.S.A.">
        <title>A Catalog of Tens of Thousands of Viruses from Human Metagenomes Reveals Hidden Associations with Chronic Diseases.</title>
        <authorList>
            <person name="Tisza M.J."/>
            <person name="Buck C.B."/>
        </authorList>
    </citation>
    <scope>NUCLEOTIDE SEQUENCE</scope>
    <source>
        <strain evidence="1">Ct8Lf7</strain>
    </source>
</reference>
<evidence type="ECO:0000313" key="1">
    <source>
        <dbReference type="EMBL" id="DAF44562.1"/>
    </source>
</evidence>
<accession>A0A8S5S1K2</accession>
<sequence>MWVTFTIRSSNNLNIRTLDSSNVDEQSMCGHPRGYYPYLPMSVEGAYKVPESSIHNKGFSKSLSERWNNLVPDVPYIKNWFGTRIMYSDIHTNDAYRNGFRTF</sequence>
<protein>
    <submittedName>
        <fullName evidence="1">Uncharacterized protein</fullName>
    </submittedName>
</protein>